<evidence type="ECO:0000313" key="1">
    <source>
        <dbReference type="EMBL" id="RRT51113.1"/>
    </source>
</evidence>
<organism evidence="1 2">
    <name type="scientific">Ensete ventricosum</name>
    <name type="common">Abyssinian banana</name>
    <name type="synonym">Musa ensete</name>
    <dbReference type="NCBI Taxonomy" id="4639"/>
    <lineage>
        <taxon>Eukaryota</taxon>
        <taxon>Viridiplantae</taxon>
        <taxon>Streptophyta</taxon>
        <taxon>Embryophyta</taxon>
        <taxon>Tracheophyta</taxon>
        <taxon>Spermatophyta</taxon>
        <taxon>Magnoliopsida</taxon>
        <taxon>Liliopsida</taxon>
        <taxon>Zingiberales</taxon>
        <taxon>Musaceae</taxon>
        <taxon>Ensete</taxon>
    </lineage>
</organism>
<evidence type="ECO:0000313" key="2">
    <source>
        <dbReference type="Proteomes" id="UP000287651"/>
    </source>
</evidence>
<dbReference type="AlphaFoldDB" id="A0A426YHB8"/>
<name>A0A426YHB8_ENSVE</name>
<accession>A0A426YHB8</accession>
<proteinExistence type="predicted"/>
<protein>
    <submittedName>
        <fullName evidence="1">Uncharacterized protein</fullName>
    </submittedName>
</protein>
<dbReference type="Proteomes" id="UP000287651">
    <property type="component" value="Unassembled WGS sequence"/>
</dbReference>
<reference evidence="1 2" key="1">
    <citation type="journal article" date="2014" name="Agronomy (Basel)">
        <title>A Draft Genome Sequence for Ensete ventricosum, the Drought-Tolerant Tree Against Hunger.</title>
        <authorList>
            <person name="Harrison J."/>
            <person name="Moore K.A."/>
            <person name="Paszkiewicz K."/>
            <person name="Jones T."/>
            <person name="Grant M."/>
            <person name="Ambacheew D."/>
            <person name="Muzemil S."/>
            <person name="Studholme D.J."/>
        </authorList>
    </citation>
    <scope>NUCLEOTIDE SEQUENCE [LARGE SCALE GENOMIC DNA]</scope>
</reference>
<dbReference type="EMBL" id="AMZH03012390">
    <property type="protein sequence ID" value="RRT51113.1"/>
    <property type="molecule type" value="Genomic_DNA"/>
</dbReference>
<gene>
    <name evidence="1" type="ORF">B296_00051279</name>
</gene>
<sequence>MVRMACCRLSLHRIHASWRDLHVLGWWNRPGLEAGRKIRHSCFSTRFHHRPLTLLSKRGFWKHGPFGSSIENGEHLD</sequence>
<comment type="caution">
    <text evidence="1">The sequence shown here is derived from an EMBL/GenBank/DDBJ whole genome shotgun (WGS) entry which is preliminary data.</text>
</comment>